<gene>
    <name evidence="1" type="ORF">METZ01_LOCUS382834</name>
</gene>
<evidence type="ECO:0000313" key="1">
    <source>
        <dbReference type="EMBL" id="SVD29980.1"/>
    </source>
</evidence>
<dbReference type="AlphaFoldDB" id="A0A382U6Q5"/>
<sequence>SPLVFEGATADDYETTLAVTDPTADRTVTMPNATDTIIGRATTDTLTNKTVDLASNTFTGSIAEWNSALQSDSFGTLTGSETWTQKTFTSPAITTPTFDDSVSGTAFKDQDDMSSDSATVAASQQSIKAYVDAQVTAEDLDVTSDSGTIDIDLDSETLTLAGGTGIATTASSTTLTMDIDSTVMTLTGSQILTYKTFTSPIIDSMTFASGTSTSGLSIGATGIIFEGATDDAYETTITVVDPTADRTLTIPNETATLATTGSYTTKASHLAKLMALG</sequence>
<name>A0A382U6Q5_9ZZZZ</name>
<accession>A0A382U6Q5</accession>
<organism evidence="1">
    <name type="scientific">marine metagenome</name>
    <dbReference type="NCBI Taxonomy" id="408172"/>
    <lineage>
        <taxon>unclassified sequences</taxon>
        <taxon>metagenomes</taxon>
        <taxon>ecological metagenomes</taxon>
    </lineage>
</organism>
<proteinExistence type="predicted"/>
<reference evidence="1" key="1">
    <citation type="submission" date="2018-05" db="EMBL/GenBank/DDBJ databases">
        <authorList>
            <person name="Lanie J.A."/>
            <person name="Ng W.-L."/>
            <person name="Kazmierczak K.M."/>
            <person name="Andrzejewski T.M."/>
            <person name="Davidsen T.M."/>
            <person name="Wayne K.J."/>
            <person name="Tettelin H."/>
            <person name="Glass J.I."/>
            <person name="Rusch D."/>
            <person name="Podicherti R."/>
            <person name="Tsui H.-C.T."/>
            <person name="Winkler M.E."/>
        </authorList>
    </citation>
    <scope>NUCLEOTIDE SEQUENCE</scope>
</reference>
<dbReference type="EMBL" id="UINC01141939">
    <property type="protein sequence ID" value="SVD29980.1"/>
    <property type="molecule type" value="Genomic_DNA"/>
</dbReference>
<feature type="non-terminal residue" evidence="1">
    <location>
        <position position="1"/>
    </location>
</feature>
<protein>
    <submittedName>
        <fullName evidence="1">Uncharacterized protein</fullName>
    </submittedName>
</protein>